<reference evidence="5 6" key="1">
    <citation type="journal article" date="2017" name="Nature">
        <title>The Apostasia genome and the evolution of orchids.</title>
        <authorList>
            <person name="Zhang G.Q."/>
            <person name="Liu K.W."/>
            <person name="Li Z."/>
            <person name="Lohaus R."/>
            <person name="Hsiao Y.Y."/>
            <person name="Niu S.C."/>
            <person name="Wang J.Y."/>
            <person name="Lin Y.C."/>
            <person name="Xu Q."/>
            <person name="Chen L.J."/>
            <person name="Yoshida K."/>
            <person name="Fujiwara S."/>
            <person name="Wang Z.W."/>
            <person name="Zhang Y.Q."/>
            <person name="Mitsuda N."/>
            <person name="Wang M."/>
            <person name="Liu G.H."/>
            <person name="Pecoraro L."/>
            <person name="Huang H.X."/>
            <person name="Xiao X.J."/>
            <person name="Lin M."/>
            <person name="Wu X.Y."/>
            <person name="Wu W.L."/>
            <person name="Chen Y.Y."/>
            <person name="Chang S.B."/>
            <person name="Sakamoto S."/>
            <person name="Ohme-Takagi M."/>
            <person name="Yagi M."/>
            <person name="Zeng S.J."/>
            <person name="Shen C.Y."/>
            <person name="Yeh C.M."/>
            <person name="Luo Y.B."/>
            <person name="Tsai W.C."/>
            <person name="Van de Peer Y."/>
            <person name="Liu Z.J."/>
        </authorList>
    </citation>
    <scope>NUCLEOTIDE SEQUENCE [LARGE SCALE GENOMIC DNA]</scope>
    <source>
        <strain evidence="6">cv. Shenzhen</strain>
        <tissue evidence="5">Stem</tissue>
    </source>
</reference>
<sequence>MDRSSLSSTSCSAASLFCAVDLEAGFSDGRAAVVFSALHRRRTYRALAPLVPEPARARLFSDDLPDDEHHHFLDSCFLCKKPLADNLDIFMYRGDVPFCSEECRQEQIAMDEAREMNRKFAIRKEKQVKHTKSSSTPRSQKIHVRAGTVVAG</sequence>
<name>A0A2I0AUG4_9ASPA</name>
<dbReference type="AlphaFoldDB" id="A0A2I0AUG4"/>
<dbReference type="PROSITE" id="PS51795">
    <property type="entry name" value="ZF_FLZ"/>
    <property type="match status" value="1"/>
</dbReference>
<dbReference type="PANTHER" id="PTHR46057:SF9">
    <property type="entry name" value="FCS-LIKE ZINC FINGER 1"/>
    <property type="match status" value="1"/>
</dbReference>
<dbReference type="InterPro" id="IPR044533">
    <property type="entry name" value="FLZ1/2/3"/>
</dbReference>
<feature type="zinc finger region" description="FLZ-type" evidence="3">
    <location>
        <begin position="71"/>
        <end position="115"/>
    </location>
</feature>
<dbReference type="OrthoDB" id="1916924at2759"/>
<keyword evidence="2" id="KW-0479">Metal-binding</keyword>
<evidence type="ECO:0000256" key="2">
    <source>
        <dbReference type="ARBA" id="ARBA00022723"/>
    </source>
</evidence>
<dbReference type="EMBL" id="KZ451950">
    <property type="protein sequence ID" value="PKA59190.1"/>
    <property type="molecule type" value="Genomic_DNA"/>
</dbReference>
<accession>A0A2I0AUG4</accession>
<evidence type="ECO:0000256" key="3">
    <source>
        <dbReference type="PROSITE-ProRule" id="PRU01131"/>
    </source>
</evidence>
<feature type="domain" description="FLZ-type" evidence="4">
    <location>
        <begin position="71"/>
        <end position="115"/>
    </location>
</feature>
<dbReference type="GO" id="GO:0046872">
    <property type="term" value="F:metal ion binding"/>
    <property type="evidence" value="ECO:0007669"/>
    <property type="project" value="UniProtKB-KW"/>
</dbReference>
<comment type="similarity">
    <text evidence="1">Belongs to the FLZ family.</text>
</comment>
<evidence type="ECO:0000313" key="5">
    <source>
        <dbReference type="EMBL" id="PKA59190.1"/>
    </source>
</evidence>
<proteinExistence type="inferred from homology"/>
<evidence type="ECO:0000256" key="1">
    <source>
        <dbReference type="ARBA" id="ARBA00009374"/>
    </source>
</evidence>
<keyword evidence="6" id="KW-1185">Reference proteome</keyword>
<protein>
    <recommendedName>
        <fullName evidence="4">FLZ-type domain-containing protein</fullName>
    </recommendedName>
</protein>
<evidence type="ECO:0000259" key="4">
    <source>
        <dbReference type="PROSITE" id="PS51795"/>
    </source>
</evidence>
<organism evidence="5 6">
    <name type="scientific">Apostasia shenzhenica</name>
    <dbReference type="NCBI Taxonomy" id="1088818"/>
    <lineage>
        <taxon>Eukaryota</taxon>
        <taxon>Viridiplantae</taxon>
        <taxon>Streptophyta</taxon>
        <taxon>Embryophyta</taxon>
        <taxon>Tracheophyta</taxon>
        <taxon>Spermatophyta</taxon>
        <taxon>Magnoliopsida</taxon>
        <taxon>Liliopsida</taxon>
        <taxon>Asparagales</taxon>
        <taxon>Orchidaceae</taxon>
        <taxon>Apostasioideae</taxon>
        <taxon>Apostasia</taxon>
    </lineage>
</organism>
<dbReference type="InterPro" id="IPR007650">
    <property type="entry name" value="Zf-FLZ_dom"/>
</dbReference>
<evidence type="ECO:0000313" key="6">
    <source>
        <dbReference type="Proteomes" id="UP000236161"/>
    </source>
</evidence>
<dbReference type="PANTHER" id="PTHR46057">
    <property type="entry name" value="FCS-LIKE ZINC FINGER 1-RELATED"/>
    <property type="match status" value="1"/>
</dbReference>
<dbReference type="STRING" id="1088818.A0A2I0AUG4"/>
<dbReference type="Pfam" id="PF04570">
    <property type="entry name" value="zf-FLZ"/>
    <property type="match status" value="1"/>
</dbReference>
<gene>
    <name evidence="5" type="ORF">AXF42_Ash001283</name>
</gene>
<dbReference type="Proteomes" id="UP000236161">
    <property type="component" value="Unassembled WGS sequence"/>
</dbReference>